<dbReference type="PANTHER" id="PTHR47916">
    <property type="entry name" value="FRUCTOSE-BISPHOSPHATE ALDOLASE CLASS 1"/>
    <property type="match status" value="1"/>
</dbReference>
<dbReference type="InterPro" id="IPR002915">
    <property type="entry name" value="DeoC/FbaB/LacD_aldolase"/>
</dbReference>
<proteinExistence type="predicted"/>
<dbReference type="PANTHER" id="PTHR47916:SF1">
    <property type="entry name" value="3-HYDROXY-5-PHOSPHONOOXYPENTANE-2,4-DIONE THIOLASE"/>
    <property type="match status" value="1"/>
</dbReference>
<protein>
    <recommendedName>
        <fullName evidence="2">Fructose-bisphosphate aldolase</fullName>
    </recommendedName>
</protein>
<evidence type="ECO:0000313" key="1">
    <source>
        <dbReference type="EMBL" id="GAF92057.1"/>
    </source>
</evidence>
<accession>X0TV79</accession>
<dbReference type="SUPFAM" id="SSF51569">
    <property type="entry name" value="Aldolase"/>
    <property type="match status" value="1"/>
</dbReference>
<gene>
    <name evidence="1" type="ORF">S01H1_21083</name>
</gene>
<dbReference type="GO" id="GO:0016829">
    <property type="term" value="F:lyase activity"/>
    <property type="evidence" value="ECO:0007669"/>
    <property type="project" value="InterPro"/>
</dbReference>
<dbReference type="AlphaFoldDB" id="X0TV79"/>
<name>X0TV79_9ZZZZ</name>
<dbReference type="InterPro" id="IPR013785">
    <property type="entry name" value="Aldolase_TIM"/>
</dbReference>
<feature type="non-terminal residue" evidence="1">
    <location>
        <position position="1"/>
    </location>
</feature>
<evidence type="ECO:0008006" key="2">
    <source>
        <dbReference type="Google" id="ProtNLM"/>
    </source>
</evidence>
<organism evidence="1">
    <name type="scientific">marine sediment metagenome</name>
    <dbReference type="NCBI Taxonomy" id="412755"/>
    <lineage>
        <taxon>unclassified sequences</taxon>
        <taxon>metagenomes</taxon>
        <taxon>ecological metagenomes</taxon>
    </lineage>
</organism>
<dbReference type="EMBL" id="BARS01011633">
    <property type="protein sequence ID" value="GAF92057.1"/>
    <property type="molecule type" value="Genomic_DNA"/>
</dbReference>
<comment type="caution">
    <text evidence="1">The sequence shown here is derived from an EMBL/GenBank/DDBJ whole genome shotgun (WGS) entry which is preliminary data.</text>
</comment>
<reference evidence="1" key="1">
    <citation type="journal article" date="2014" name="Front. Microbiol.">
        <title>High frequency of phylogenetically diverse reductive dehalogenase-homologous genes in deep subseafloor sedimentary metagenomes.</title>
        <authorList>
            <person name="Kawai M."/>
            <person name="Futagami T."/>
            <person name="Toyoda A."/>
            <person name="Takaki Y."/>
            <person name="Nishi S."/>
            <person name="Hori S."/>
            <person name="Arai W."/>
            <person name="Tsubouchi T."/>
            <person name="Morono Y."/>
            <person name="Uchiyama I."/>
            <person name="Ito T."/>
            <person name="Fujiyama A."/>
            <person name="Inagaki F."/>
            <person name="Takami H."/>
        </authorList>
    </citation>
    <scope>NUCLEOTIDE SEQUENCE</scope>
    <source>
        <strain evidence="1">Expedition CK06-06</strain>
    </source>
</reference>
<dbReference type="Pfam" id="PF01791">
    <property type="entry name" value="DeoC"/>
    <property type="match status" value="1"/>
</dbReference>
<dbReference type="Gene3D" id="3.20.20.70">
    <property type="entry name" value="Aldolase class I"/>
    <property type="match status" value="1"/>
</dbReference>
<dbReference type="InterPro" id="IPR050456">
    <property type="entry name" value="DeoC/FbaB_aldolase"/>
</dbReference>
<sequence length="110" mass="11878">SSEGVKHAARIAAELGADLVKVSYTGSKKSFQEVVNGCPIPVLIAGGEKTKNEREIFQIVRDSLDAGAAGVSIGRNVFQHEKKQLMVKAICNMVHENITVDEALNILEMN</sequence>